<dbReference type="EMBL" id="JADGJH010003337">
    <property type="protein sequence ID" value="KAJ3091704.1"/>
    <property type="molecule type" value="Genomic_DNA"/>
</dbReference>
<accession>A0AAD5SPR2</accession>
<keyword evidence="1" id="KW-0378">Hydrolase</keyword>
<protein>
    <recommendedName>
        <fullName evidence="2">Alpha/beta hydrolase fold-3 domain-containing protein</fullName>
    </recommendedName>
</protein>
<dbReference type="Pfam" id="PF07859">
    <property type="entry name" value="Abhydrolase_3"/>
    <property type="match status" value="1"/>
</dbReference>
<comment type="caution">
    <text evidence="3">The sequence shown here is derived from an EMBL/GenBank/DDBJ whole genome shotgun (WGS) entry which is preliminary data.</text>
</comment>
<dbReference type="Proteomes" id="UP001211907">
    <property type="component" value="Unassembled WGS sequence"/>
</dbReference>
<dbReference type="InterPro" id="IPR029058">
    <property type="entry name" value="AB_hydrolase_fold"/>
</dbReference>
<dbReference type="InterPro" id="IPR013094">
    <property type="entry name" value="AB_hydrolase_3"/>
</dbReference>
<feature type="domain" description="Alpha/beta hydrolase fold-3" evidence="2">
    <location>
        <begin position="98"/>
        <end position="302"/>
    </location>
</feature>
<gene>
    <name evidence="3" type="ORF">HK100_007117</name>
</gene>
<dbReference type="GO" id="GO:0016787">
    <property type="term" value="F:hydrolase activity"/>
    <property type="evidence" value="ECO:0007669"/>
    <property type="project" value="UniProtKB-KW"/>
</dbReference>
<dbReference type="Gene3D" id="3.40.50.1820">
    <property type="entry name" value="alpha/beta hydrolase"/>
    <property type="match status" value="1"/>
</dbReference>
<dbReference type="SUPFAM" id="SSF53474">
    <property type="entry name" value="alpha/beta-Hydrolases"/>
    <property type="match status" value="1"/>
</dbReference>
<reference evidence="3" key="1">
    <citation type="submission" date="2020-05" db="EMBL/GenBank/DDBJ databases">
        <title>Phylogenomic resolution of chytrid fungi.</title>
        <authorList>
            <person name="Stajich J.E."/>
            <person name="Amses K."/>
            <person name="Simmons R."/>
            <person name="Seto K."/>
            <person name="Myers J."/>
            <person name="Bonds A."/>
            <person name="Quandt C.A."/>
            <person name="Barry K."/>
            <person name="Liu P."/>
            <person name="Grigoriev I."/>
            <person name="Longcore J.E."/>
            <person name="James T.Y."/>
        </authorList>
    </citation>
    <scope>NUCLEOTIDE SEQUENCE</scope>
    <source>
        <strain evidence="3">JEL0513</strain>
    </source>
</reference>
<evidence type="ECO:0000313" key="3">
    <source>
        <dbReference type="EMBL" id="KAJ3091704.1"/>
    </source>
</evidence>
<dbReference type="AlphaFoldDB" id="A0AAD5SPR2"/>
<evidence type="ECO:0000256" key="1">
    <source>
        <dbReference type="ARBA" id="ARBA00022801"/>
    </source>
</evidence>
<dbReference type="PANTHER" id="PTHR48081:SF8">
    <property type="entry name" value="ALPHA_BETA HYDROLASE FOLD-3 DOMAIN-CONTAINING PROTEIN-RELATED"/>
    <property type="match status" value="1"/>
</dbReference>
<feature type="non-terminal residue" evidence="3">
    <location>
        <position position="369"/>
    </location>
</feature>
<keyword evidence="4" id="KW-1185">Reference proteome</keyword>
<name>A0AAD5SPR2_9FUNG</name>
<organism evidence="3 4">
    <name type="scientific">Physocladia obscura</name>
    <dbReference type="NCBI Taxonomy" id="109957"/>
    <lineage>
        <taxon>Eukaryota</taxon>
        <taxon>Fungi</taxon>
        <taxon>Fungi incertae sedis</taxon>
        <taxon>Chytridiomycota</taxon>
        <taxon>Chytridiomycota incertae sedis</taxon>
        <taxon>Chytridiomycetes</taxon>
        <taxon>Chytridiales</taxon>
        <taxon>Chytriomycetaceae</taxon>
        <taxon>Physocladia</taxon>
    </lineage>
</organism>
<proteinExistence type="predicted"/>
<sequence length="369" mass="40674">MSISTHATRSTLGVVASTIVRFVNWASKTRSFVWMMELYGYSEKVILRLTGAQIRQITLSLESGSTGTATCNAYWIAQHISDIPASTGLPNSAATVVLLYFHGGGYCSETAWNGSVMHFNNIKAFNAASILYPESKELRLAVLTVDYALAPKSVWPSQLNTAVAAFKYLNQVHSTFNIKSLIVGGDSAGGHLAIHLLNTIASTTSLAALPLQPNASWFISPWVDPTISVTPFSIQVDLVSRKASENFSRWTFGNDDREIRDRDLYRMSPIKLPARNYIVYGGAEILAKAIELFIEQLKNDNDFVDGIDGLLIENHAGMPHIFPTLPPLPSLSASVKKARQTFIDHFFHSFEKNSVYGRLCSEMKSISTM</sequence>
<dbReference type="PANTHER" id="PTHR48081">
    <property type="entry name" value="AB HYDROLASE SUPERFAMILY PROTEIN C4A8.06C"/>
    <property type="match status" value="1"/>
</dbReference>
<evidence type="ECO:0000313" key="4">
    <source>
        <dbReference type="Proteomes" id="UP001211907"/>
    </source>
</evidence>
<evidence type="ECO:0000259" key="2">
    <source>
        <dbReference type="Pfam" id="PF07859"/>
    </source>
</evidence>
<dbReference type="InterPro" id="IPR050300">
    <property type="entry name" value="GDXG_lipolytic_enzyme"/>
</dbReference>